<dbReference type="Proteomes" id="UP000295611">
    <property type="component" value="Unassembled WGS sequence"/>
</dbReference>
<keyword evidence="2" id="KW-1185">Reference proteome</keyword>
<gene>
    <name evidence="1" type="ORF">DFP86_10274</name>
</gene>
<comment type="caution">
    <text evidence="1">The sequence shown here is derived from an EMBL/GenBank/DDBJ whole genome shotgun (WGS) entry which is preliminary data.</text>
</comment>
<dbReference type="EMBL" id="SNZP01000002">
    <property type="protein sequence ID" value="TDR81964.1"/>
    <property type="molecule type" value="Genomic_DNA"/>
</dbReference>
<proteinExistence type="predicted"/>
<reference evidence="1 2" key="1">
    <citation type="submission" date="2019-03" db="EMBL/GenBank/DDBJ databases">
        <title>Genomic Encyclopedia of Type Strains, Phase III (KMG-III): the genomes of soil and plant-associated and newly described type strains.</title>
        <authorList>
            <person name="Whitman W."/>
        </authorList>
    </citation>
    <scope>NUCLEOTIDE SEQUENCE [LARGE SCALE GENOMIC DNA]</scope>
    <source>
        <strain evidence="1 2">CECT 8976</strain>
    </source>
</reference>
<sequence length="31" mass="3213">MPSCLSNGLSAIVVPIRHVAQEEGVLAPLNP</sequence>
<accession>A0A4R7BAM5</accession>
<protein>
    <submittedName>
        <fullName evidence="1">Uncharacterized protein</fullName>
    </submittedName>
</protein>
<dbReference type="AlphaFoldDB" id="A0A4R7BAM5"/>
<organism evidence="1 2">
    <name type="scientific">Paludibacterium purpuratum</name>
    <dbReference type="NCBI Taxonomy" id="1144873"/>
    <lineage>
        <taxon>Bacteria</taxon>
        <taxon>Pseudomonadati</taxon>
        <taxon>Pseudomonadota</taxon>
        <taxon>Betaproteobacteria</taxon>
        <taxon>Neisseriales</taxon>
        <taxon>Chromobacteriaceae</taxon>
        <taxon>Paludibacterium</taxon>
    </lineage>
</organism>
<evidence type="ECO:0000313" key="2">
    <source>
        <dbReference type="Proteomes" id="UP000295611"/>
    </source>
</evidence>
<name>A0A4R7BAM5_9NEIS</name>
<evidence type="ECO:0000313" key="1">
    <source>
        <dbReference type="EMBL" id="TDR81964.1"/>
    </source>
</evidence>